<feature type="compositionally biased region" description="Polar residues" evidence="1">
    <location>
        <begin position="173"/>
        <end position="184"/>
    </location>
</feature>
<accession>A0A2T3ZJT9</accession>
<feature type="region of interest" description="Disordered" evidence="1">
    <location>
        <begin position="164"/>
        <end position="184"/>
    </location>
</feature>
<feature type="region of interest" description="Disordered" evidence="1">
    <location>
        <begin position="96"/>
        <end position="122"/>
    </location>
</feature>
<keyword evidence="4" id="KW-1185">Reference proteome</keyword>
<dbReference type="AlphaFoldDB" id="A0A2T3ZJT9"/>
<proteinExistence type="predicted"/>
<evidence type="ECO:0008006" key="5">
    <source>
        <dbReference type="Google" id="ProtNLM"/>
    </source>
</evidence>
<evidence type="ECO:0000313" key="4">
    <source>
        <dbReference type="Proteomes" id="UP000240493"/>
    </source>
</evidence>
<evidence type="ECO:0000256" key="1">
    <source>
        <dbReference type="SAM" id="MobiDB-lite"/>
    </source>
</evidence>
<dbReference type="EMBL" id="KZ679257">
    <property type="protein sequence ID" value="PTB45070.1"/>
    <property type="molecule type" value="Genomic_DNA"/>
</dbReference>
<organism evidence="3 4">
    <name type="scientific">Trichoderma asperellum (strain ATCC 204424 / CBS 433.97 / NBRC 101777)</name>
    <dbReference type="NCBI Taxonomy" id="1042311"/>
    <lineage>
        <taxon>Eukaryota</taxon>
        <taxon>Fungi</taxon>
        <taxon>Dikarya</taxon>
        <taxon>Ascomycota</taxon>
        <taxon>Pezizomycotina</taxon>
        <taxon>Sordariomycetes</taxon>
        <taxon>Hypocreomycetidae</taxon>
        <taxon>Hypocreales</taxon>
        <taxon>Hypocreaceae</taxon>
        <taxon>Trichoderma</taxon>
    </lineage>
</organism>
<sequence>MRRPTVLTLATRSPLFLFVILLEPKTSFRVQLPVAAPFPLLHAAQKSRETETLFGSTRNHARLVCRIAVRYLTFLPPLLPLANCCLPTQSSLAPRFPQRPSSKSTSAAAMVTPNSCSSDMPDSKVDPRAGCSKCSYSAHGPPSNSRKGCSALYQVREFARGLVPERRQESGRPASTTPCPLTIC</sequence>
<name>A0A2T3ZJT9_TRIA4</name>
<protein>
    <recommendedName>
        <fullName evidence="5">Secreted protein</fullName>
    </recommendedName>
</protein>
<gene>
    <name evidence="3" type="ORF">M441DRAFT_54162</name>
</gene>
<feature type="compositionally biased region" description="Polar residues" evidence="1">
    <location>
        <begin position="99"/>
        <end position="120"/>
    </location>
</feature>
<dbReference type="Proteomes" id="UP000240493">
    <property type="component" value="Unassembled WGS sequence"/>
</dbReference>
<keyword evidence="2" id="KW-0732">Signal</keyword>
<evidence type="ECO:0000313" key="3">
    <source>
        <dbReference type="EMBL" id="PTB45070.1"/>
    </source>
</evidence>
<feature type="signal peptide" evidence="2">
    <location>
        <begin position="1"/>
        <end position="29"/>
    </location>
</feature>
<feature type="chain" id="PRO_5015653879" description="Secreted protein" evidence="2">
    <location>
        <begin position="30"/>
        <end position="184"/>
    </location>
</feature>
<reference evidence="3 4" key="1">
    <citation type="submission" date="2016-07" db="EMBL/GenBank/DDBJ databases">
        <title>Multiple horizontal gene transfer events from other fungi enriched the ability of initially mycotrophic Trichoderma (Ascomycota) to feed on dead plant biomass.</title>
        <authorList>
            <consortium name="DOE Joint Genome Institute"/>
            <person name="Aerts A."/>
            <person name="Atanasova L."/>
            <person name="Chenthamara K."/>
            <person name="Zhang J."/>
            <person name="Grujic M."/>
            <person name="Henrissat B."/>
            <person name="Kuo A."/>
            <person name="Salamov A."/>
            <person name="Lipzen A."/>
            <person name="Labutti K."/>
            <person name="Barry K."/>
            <person name="Miao Y."/>
            <person name="Rahimi M.J."/>
            <person name="Shen Q."/>
            <person name="Grigoriev I.V."/>
            <person name="Kubicek C.P."/>
            <person name="Druzhinina I.S."/>
        </authorList>
    </citation>
    <scope>NUCLEOTIDE SEQUENCE [LARGE SCALE GENOMIC DNA]</scope>
    <source>
        <strain evidence="3 4">CBS 433.97</strain>
    </source>
</reference>
<evidence type="ECO:0000256" key="2">
    <source>
        <dbReference type="SAM" id="SignalP"/>
    </source>
</evidence>